<evidence type="ECO:0000313" key="1">
    <source>
        <dbReference type="EMBL" id="KAF2187111.1"/>
    </source>
</evidence>
<dbReference type="EMBL" id="ML994628">
    <property type="protein sequence ID" value="KAF2187111.1"/>
    <property type="molecule type" value="Genomic_DNA"/>
</dbReference>
<gene>
    <name evidence="1" type="ORF">K469DRAFT_124076</name>
</gene>
<dbReference type="SUPFAM" id="SSF52047">
    <property type="entry name" value="RNI-like"/>
    <property type="match status" value="1"/>
</dbReference>
<dbReference type="AlphaFoldDB" id="A0A6A6E5C1"/>
<dbReference type="Proteomes" id="UP000800200">
    <property type="component" value="Unassembled WGS sequence"/>
</dbReference>
<organism evidence="1 2">
    <name type="scientific">Zopfia rhizophila CBS 207.26</name>
    <dbReference type="NCBI Taxonomy" id="1314779"/>
    <lineage>
        <taxon>Eukaryota</taxon>
        <taxon>Fungi</taxon>
        <taxon>Dikarya</taxon>
        <taxon>Ascomycota</taxon>
        <taxon>Pezizomycotina</taxon>
        <taxon>Dothideomycetes</taxon>
        <taxon>Dothideomycetes incertae sedis</taxon>
        <taxon>Zopfiaceae</taxon>
        <taxon>Zopfia</taxon>
    </lineage>
</organism>
<accession>A0A6A6E5C1</accession>
<keyword evidence="2" id="KW-1185">Reference proteome</keyword>
<dbReference type="OrthoDB" id="4353338at2759"/>
<evidence type="ECO:0008006" key="3">
    <source>
        <dbReference type="Google" id="ProtNLM"/>
    </source>
</evidence>
<sequence>MSLLDLPLDVISLVIDILERDESPASLCPLALTCRALYSLAGHLIQKRVSLPVPSRKFKLFHWSITHIPNYGHKVLSMTIVPSRDERVDHEVQLSFLCGLPNLRVLKVDSPSRGISTEWMCTLSAPVLPLRRTLMDISFSSLGKRHMATLMLYPELRRLKTDLVTSLPTIESHFPPSDLPHFRAVHLEHLNLSDSYVPCHFLENLLACTPSLKSLWCNIPIRTKSDRLRYNWESEERTKPPPMSDIQNIIQLVSSTLTKLDLYTGMYKEPGYIWTDDDIGRLDLRAFPVLRSLSASAILFLGSSLRDYPREGMYARLPSSLENLCLSFCYDIWIFYLVRVTGDQARPPYVGQIAMNGRRRFLRQELHEKDYFWILELAQNKEFHLPCLRTVQLYEVTYWHRDSLQLEKWIPPDSVTSAFRHANVHLNVHVRSPLSFKSGITWSQIGFPLLE</sequence>
<proteinExistence type="predicted"/>
<reference evidence="1" key="1">
    <citation type="journal article" date="2020" name="Stud. Mycol.">
        <title>101 Dothideomycetes genomes: a test case for predicting lifestyles and emergence of pathogens.</title>
        <authorList>
            <person name="Haridas S."/>
            <person name="Albert R."/>
            <person name="Binder M."/>
            <person name="Bloem J."/>
            <person name="Labutti K."/>
            <person name="Salamov A."/>
            <person name="Andreopoulos B."/>
            <person name="Baker S."/>
            <person name="Barry K."/>
            <person name="Bills G."/>
            <person name="Bluhm B."/>
            <person name="Cannon C."/>
            <person name="Castanera R."/>
            <person name="Culley D."/>
            <person name="Daum C."/>
            <person name="Ezra D."/>
            <person name="Gonzalez J."/>
            <person name="Henrissat B."/>
            <person name="Kuo A."/>
            <person name="Liang C."/>
            <person name="Lipzen A."/>
            <person name="Lutzoni F."/>
            <person name="Magnuson J."/>
            <person name="Mondo S."/>
            <person name="Nolan M."/>
            <person name="Ohm R."/>
            <person name="Pangilinan J."/>
            <person name="Park H.-J."/>
            <person name="Ramirez L."/>
            <person name="Alfaro M."/>
            <person name="Sun H."/>
            <person name="Tritt A."/>
            <person name="Yoshinaga Y."/>
            <person name="Zwiers L.-H."/>
            <person name="Turgeon B."/>
            <person name="Goodwin S."/>
            <person name="Spatafora J."/>
            <person name="Crous P."/>
            <person name="Grigoriev I."/>
        </authorList>
    </citation>
    <scope>NUCLEOTIDE SEQUENCE</scope>
    <source>
        <strain evidence="1">CBS 207.26</strain>
    </source>
</reference>
<name>A0A6A6E5C1_9PEZI</name>
<evidence type="ECO:0000313" key="2">
    <source>
        <dbReference type="Proteomes" id="UP000800200"/>
    </source>
</evidence>
<protein>
    <recommendedName>
        <fullName evidence="3">F-box domain-containing protein</fullName>
    </recommendedName>
</protein>